<dbReference type="VEuPathDB" id="ToxoDB:ETH_00021665"/>
<dbReference type="EMBL" id="HG673765">
    <property type="protein sequence ID" value="CDJ37537.1"/>
    <property type="molecule type" value="Genomic_DNA"/>
</dbReference>
<proteinExistence type="predicted"/>
<dbReference type="OrthoDB" id="9985850at2759"/>
<dbReference type="GeneID" id="25253448"/>
<protein>
    <recommendedName>
        <fullName evidence="4">RAP domain-containing protein</fullName>
    </recommendedName>
</protein>
<evidence type="ECO:0000313" key="3">
    <source>
        <dbReference type="Proteomes" id="UP000030747"/>
    </source>
</evidence>
<reference evidence="2" key="1">
    <citation type="submission" date="2013-10" db="EMBL/GenBank/DDBJ databases">
        <title>Genomic analysis of the causative agents of coccidiosis in chickens.</title>
        <authorList>
            <person name="Reid A.J."/>
            <person name="Blake D."/>
            <person name="Billington K."/>
            <person name="Browne H."/>
            <person name="Dunn M."/>
            <person name="Hung S."/>
            <person name="Kawahara F."/>
            <person name="Miranda-Saavedra D."/>
            <person name="Mourier T."/>
            <person name="Nagra H."/>
            <person name="Otto T.D."/>
            <person name="Rawlings N."/>
            <person name="Sanchez A."/>
            <person name="Sanders M."/>
            <person name="Subramaniam C."/>
            <person name="Tay Y."/>
            <person name="Dear P."/>
            <person name="Doerig C."/>
            <person name="Gruber A."/>
            <person name="Parkinson J."/>
            <person name="Shirley M."/>
            <person name="Wan K.L."/>
            <person name="Berriman M."/>
            <person name="Tomley F."/>
            <person name="Pain A."/>
        </authorList>
    </citation>
    <scope>NUCLEOTIDE SEQUENCE [LARGE SCALE GENOMIC DNA]</scope>
    <source>
        <strain evidence="2">Houghton</strain>
    </source>
</reference>
<dbReference type="AlphaFoldDB" id="U6KMN6"/>
<gene>
    <name evidence="2" type="ORF">ETH_00021665</name>
</gene>
<accession>U6KMN6</accession>
<feature type="region of interest" description="Disordered" evidence="1">
    <location>
        <begin position="269"/>
        <end position="301"/>
    </location>
</feature>
<dbReference type="OMA" id="QRDTKIM"/>
<dbReference type="Proteomes" id="UP000030747">
    <property type="component" value="Unassembled WGS sequence"/>
</dbReference>
<dbReference type="VEuPathDB" id="ToxoDB:ETH2_0957300"/>
<name>U6KMN6_EIMTE</name>
<dbReference type="RefSeq" id="XP_013228375.1">
    <property type="nucleotide sequence ID" value="XM_013372921.1"/>
</dbReference>
<organism evidence="2 3">
    <name type="scientific">Eimeria tenella</name>
    <name type="common">Coccidian parasite</name>
    <dbReference type="NCBI Taxonomy" id="5802"/>
    <lineage>
        <taxon>Eukaryota</taxon>
        <taxon>Sar</taxon>
        <taxon>Alveolata</taxon>
        <taxon>Apicomplexa</taxon>
        <taxon>Conoidasida</taxon>
        <taxon>Coccidia</taxon>
        <taxon>Eucoccidiorida</taxon>
        <taxon>Eimeriorina</taxon>
        <taxon>Eimeriidae</taxon>
        <taxon>Eimeria</taxon>
    </lineage>
</organism>
<reference evidence="2" key="2">
    <citation type="submission" date="2013-10" db="EMBL/GenBank/DDBJ databases">
        <authorList>
            <person name="Aslett M."/>
        </authorList>
    </citation>
    <scope>NUCLEOTIDE SEQUENCE [LARGE SCALE GENOMIC DNA]</scope>
    <source>
        <strain evidence="2">Houghton</strain>
    </source>
</reference>
<evidence type="ECO:0008006" key="4">
    <source>
        <dbReference type="Google" id="ProtNLM"/>
    </source>
</evidence>
<evidence type="ECO:0000313" key="2">
    <source>
        <dbReference type="EMBL" id="CDJ37537.1"/>
    </source>
</evidence>
<feature type="compositionally biased region" description="Basic and acidic residues" evidence="1">
    <location>
        <begin position="290"/>
        <end position="299"/>
    </location>
</feature>
<evidence type="ECO:0000256" key="1">
    <source>
        <dbReference type="SAM" id="MobiDB-lite"/>
    </source>
</evidence>
<sequence>MLRTQQPAAALRPTRAYKAPSAVERLAGPGCYVYSGGCLPKNDDLFYFATRYVHSFSNLHRASHTTSCQGSRCWLHAAAQATAAVCPGTGVVSVASLLPQDAARAEQQALLSLLHEIEKSNSNTVKVSLRVFHLQQLAAIRGASYLRLQQHPAVVQLIEELTAAAAAKPGELAESTGELSPPQLHALKGSMSVAEACSSLRCFAAASADVDRMHLAALMQHVLRDAGQVNEYDAACVLYSIRKYHFNPRAELEQQLEVVEGRAAEDGVASSPVVRPAAESLRQKQKNKPRRVDSSKSDTRTISSSLSKLSLKMARVCAWALERRATTATPKSLVCCLYEYGLLQLLPWRLLLLLLKRLRQKQQLQQLEGQGLALLALSLSLLKQRDTKIMRRIGWVVQQREQEQQQPQQQRALLQENVPALLKRREGVRKEYSPQSLCLLLHATAKLSLRETGIICGVCDRIERAGSTMTNQQLVICAEALGLLGVRHEAAWQTINSLLAERHRSLSPCEISLGSLGASKAAAADPETLTALLSQALSLQRGFTGQQLVNLLDSIALSGQAKQFSEALSAAPQSVQLFIEAHQQPFQAVEPQQKDLAGNTRRSSCDNSKRSAICLDLLSEGCYCPLSGNLLGAALLKARQLQQMGFLYCSVRRQQWLDADAAKQQRLVLHALQQAVSAGKVASA</sequence>
<keyword evidence="3" id="KW-1185">Reference proteome</keyword>